<protein>
    <submittedName>
        <fullName evidence="1">Uncharacterized protein</fullName>
    </submittedName>
</protein>
<comment type="caution">
    <text evidence="1">The sequence shown here is derived from an EMBL/GenBank/DDBJ whole genome shotgun (WGS) entry which is preliminary data.</text>
</comment>
<reference evidence="1 2" key="1">
    <citation type="submission" date="2019-05" db="EMBL/GenBank/DDBJ databases">
        <title>Another draft genome of Portunus trituberculatus and its Hox gene families provides insights of decapod evolution.</title>
        <authorList>
            <person name="Jeong J.-H."/>
            <person name="Song I."/>
            <person name="Kim S."/>
            <person name="Choi T."/>
            <person name="Kim D."/>
            <person name="Ryu S."/>
            <person name="Kim W."/>
        </authorList>
    </citation>
    <scope>NUCLEOTIDE SEQUENCE [LARGE SCALE GENOMIC DNA]</scope>
    <source>
        <tissue evidence="1">Muscle</tissue>
    </source>
</reference>
<organism evidence="1 2">
    <name type="scientific">Portunus trituberculatus</name>
    <name type="common">Swimming crab</name>
    <name type="synonym">Neptunus trituberculatus</name>
    <dbReference type="NCBI Taxonomy" id="210409"/>
    <lineage>
        <taxon>Eukaryota</taxon>
        <taxon>Metazoa</taxon>
        <taxon>Ecdysozoa</taxon>
        <taxon>Arthropoda</taxon>
        <taxon>Crustacea</taxon>
        <taxon>Multicrustacea</taxon>
        <taxon>Malacostraca</taxon>
        <taxon>Eumalacostraca</taxon>
        <taxon>Eucarida</taxon>
        <taxon>Decapoda</taxon>
        <taxon>Pleocyemata</taxon>
        <taxon>Brachyura</taxon>
        <taxon>Eubrachyura</taxon>
        <taxon>Portunoidea</taxon>
        <taxon>Portunidae</taxon>
        <taxon>Portuninae</taxon>
        <taxon>Portunus</taxon>
    </lineage>
</organism>
<evidence type="ECO:0000313" key="2">
    <source>
        <dbReference type="Proteomes" id="UP000324222"/>
    </source>
</evidence>
<sequence>MNYYYNRKTLLVDHERLILIAELRNIVSLGQALVLRPYVKEMTPRTYYKKLSITERNSHTSVKVRRVTLRAMK</sequence>
<proteinExistence type="predicted"/>
<accession>A0A5B7H607</accession>
<keyword evidence="2" id="KW-1185">Reference proteome</keyword>
<evidence type="ECO:0000313" key="1">
    <source>
        <dbReference type="EMBL" id="MPC68081.1"/>
    </source>
</evidence>
<name>A0A5B7H607_PORTR</name>
<dbReference type="Proteomes" id="UP000324222">
    <property type="component" value="Unassembled WGS sequence"/>
</dbReference>
<dbReference type="AlphaFoldDB" id="A0A5B7H607"/>
<gene>
    <name evidence="1" type="ORF">E2C01_062273</name>
</gene>
<dbReference type="EMBL" id="VSRR010027256">
    <property type="protein sequence ID" value="MPC68081.1"/>
    <property type="molecule type" value="Genomic_DNA"/>
</dbReference>